<feature type="compositionally biased region" description="Polar residues" evidence="1">
    <location>
        <begin position="464"/>
        <end position="481"/>
    </location>
</feature>
<evidence type="ECO:0000313" key="3">
    <source>
        <dbReference type="Proteomes" id="UP000654075"/>
    </source>
</evidence>
<feature type="region of interest" description="Disordered" evidence="1">
    <location>
        <begin position="96"/>
        <end position="134"/>
    </location>
</feature>
<dbReference type="AlphaFoldDB" id="A0A813EH38"/>
<comment type="caution">
    <text evidence="2">The sequence shown here is derived from an EMBL/GenBank/DDBJ whole genome shotgun (WGS) entry which is preliminary data.</text>
</comment>
<feature type="region of interest" description="Disordered" evidence="1">
    <location>
        <begin position="462"/>
        <end position="523"/>
    </location>
</feature>
<sequence>MDMTGKGDIFIVTCAFSAMQNRYHRLLNLKASASQQELDAAFECKVLAAVEARRAQSYRGRGSASAPTKQLEELAAAYEALSLDCEARARQRLQGAAVSQSQRRSVVRPTPVRLGAPSSSGLHPFAKPQETCSEGPRIGRGQHLAGRFSEGFLQKLFDILKRLSPEQRRMAIQEQLSQSQRLALEEWMIRRPAPKLSGHAQSGSGNSCSRPLGAHIWSCAADGGRFFAGVHLGRGLNAQSAGCHDLPSAVTALASLLRWRGKCLQVVRPAVCRGSTASSPMAPTLNQEAFACGVPEAFRSEDAAGPSSGRASQQKFFFQARLSFVKGFRLSGPMRSDAAAALSDWRRLGCDSGESLIPGAQLRRNGSPESAAVRWAETCKAWASMWSERGKSQSDLEQTLAGMEAKWRSACEQASTLMRGAQARAAMQLSRLLARKQLSQAACARTKKAAFCRASKAKKAQLRKGSSSVARTASRENSTANRPLLRSCEASKCPGSQFSQKSNSEGGLSPAAKRPRTGASSEMAARFPCDATRRCQKLARLAGPPAFTAAADTKATEKQHAVTESFVLDGLQVVGAPTDSRQQQQ</sequence>
<proteinExistence type="predicted"/>
<name>A0A813EH38_POLGL</name>
<reference evidence="2" key="1">
    <citation type="submission" date="2021-02" db="EMBL/GenBank/DDBJ databases">
        <authorList>
            <person name="Dougan E. K."/>
            <person name="Rhodes N."/>
            <person name="Thang M."/>
            <person name="Chan C."/>
        </authorList>
    </citation>
    <scope>NUCLEOTIDE SEQUENCE</scope>
</reference>
<accession>A0A813EH38</accession>
<dbReference type="Proteomes" id="UP000654075">
    <property type="component" value="Unassembled WGS sequence"/>
</dbReference>
<feature type="compositionally biased region" description="Polar residues" evidence="1">
    <location>
        <begin position="494"/>
        <end position="506"/>
    </location>
</feature>
<evidence type="ECO:0000313" key="2">
    <source>
        <dbReference type="EMBL" id="CAE8600423.1"/>
    </source>
</evidence>
<organism evidence="2 3">
    <name type="scientific">Polarella glacialis</name>
    <name type="common">Dinoflagellate</name>
    <dbReference type="NCBI Taxonomy" id="89957"/>
    <lineage>
        <taxon>Eukaryota</taxon>
        <taxon>Sar</taxon>
        <taxon>Alveolata</taxon>
        <taxon>Dinophyceae</taxon>
        <taxon>Suessiales</taxon>
        <taxon>Suessiaceae</taxon>
        <taxon>Polarella</taxon>
    </lineage>
</organism>
<dbReference type="EMBL" id="CAJNNV010012146">
    <property type="protein sequence ID" value="CAE8600423.1"/>
    <property type="molecule type" value="Genomic_DNA"/>
</dbReference>
<evidence type="ECO:0000256" key="1">
    <source>
        <dbReference type="SAM" id="MobiDB-lite"/>
    </source>
</evidence>
<keyword evidence="3" id="KW-1185">Reference proteome</keyword>
<protein>
    <submittedName>
        <fullName evidence="2">Uncharacterized protein</fullName>
    </submittedName>
</protein>
<gene>
    <name evidence="2" type="ORF">PGLA1383_LOCUS18757</name>
</gene>